<comment type="caution">
    <text evidence="1">The sequence shown here is derived from an EMBL/GenBank/DDBJ whole genome shotgun (WGS) entry which is preliminary data.</text>
</comment>
<sequence length="472" mass="48863">MKDLFSTDLNVVNVGLASFAANIGRVGGAYTDLRWQPPALADIETGLDLARLTGHPAVEAANAEAHRRYISAQPVLTGVALARTVIPGLTERRILHAGPPIEWHDMCGPVKGAIAGAILYEGWADDLESAEALARDGSVALEPCHQHGAVGPMAGIISPSMPVFVVRNSAGENTAYSNFNEGLGKVLRFGANGPAVLDRLRWLGTEFFSSLSAGLAQLGDLDLKPLIAQALHMGDECHNRNVAATGLLLKRLVPALLAADLDGAALRRSVDFIAGNDHFFLNLSMAACKAMLDSARDIPNSSMCVAMARNGVNFGIQVSGTGDRWFQAPANRVEGLFFPGYGIDDAAADLGDSAITETAGIGGFAMAAAPAIVQFVGGTAADATENSRRMQAITIGRNPAFTLPALNFGATAGGIDVRKVADTGILPVINTGIAHRAAGVGQIGAGLTTAPALCFNQAVEALASDVIEAVAA</sequence>
<protein>
    <submittedName>
        <fullName evidence="1">DUF1116 domain-containing protein</fullName>
    </submittedName>
</protein>
<name>A0ABP5TR43_9ACTN</name>
<dbReference type="EMBL" id="BAAARV010000046">
    <property type="protein sequence ID" value="GAA2359546.1"/>
    <property type="molecule type" value="Genomic_DNA"/>
</dbReference>
<evidence type="ECO:0000313" key="2">
    <source>
        <dbReference type="Proteomes" id="UP001501444"/>
    </source>
</evidence>
<dbReference type="Gene3D" id="1.10.10.660">
    <property type="entry name" value="conserved protein of unknown function from Enterococcus faecalis V583"/>
    <property type="match status" value="1"/>
</dbReference>
<evidence type="ECO:0000313" key="1">
    <source>
        <dbReference type="EMBL" id="GAA2359546.1"/>
    </source>
</evidence>
<dbReference type="InterPro" id="IPR009499">
    <property type="entry name" value="AllG-like"/>
</dbReference>
<dbReference type="Gene3D" id="3.90.1700.10">
    <property type="entry name" value="v583 domain like"/>
    <property type="match status" value="1"/>
</dbReference>
<dbReference type="Pfam" id="PF06545">
    <property type="entry name" value="AllG"/>
    <property type="match status" value="1"/>
</dbReference>
<dbReference type="InterPro" id="IPR024033">
    <property type="entry name" value="OXTCase_su_AllG_h-dom"/>
</dbReference>
<proteinExistence type="predicted"/>
<organism evidence="1 2">
    <name type="scientific">Dactylosporangium salmoneum</name>
    <dbReference type="NCBI Taxonomy" id="53361"/>
    <lineage>
        <taxon>Bacteria</taxon>
        <taxon>Bacillati</taxon>
        <taxon>Actinomycetota</taxon>
        <taxon>Actinomycetes</taxon>
        <taxon>Micromonosporales</taxon>
        <taxon>Micromonosporaceae</taxon>
        <taxon>Dactylosporangium</taxon>
    </lineage>
</organism>
<gene>
    <name evidence="1" type="ORF">GCM10010170_053860</name>
</gene>
<accession>A0ABP5TR43</accession>
<dbReference type="RefSeq" id="WP_344615292.1">
    <property type="nucleotide sequence ID" value="NZ_BAAARV010000046.1"/>
</dbReference>
<keyword evidence="2" id="KW-1185">Reference proteome</keyword>
<dbReference type="Gene3D" id="3.90.1710.10">
    <property type="entry name" value="Enterococcus faecalis V583 domain"/>
    <property type="match status" value="1"/>
</dbReference>
<dbReference type="Proteomes" id="UP001501444">
    <property type="component" value="Unassembled WGS sequence"/>
</dbReference>
<reference evidence="2" key="1">
    <citation type="journal article" date="2019" name="Int. J. Syst. Evol. Microbiol.">
        <title>The Global Catalogue of Microorganisms (GCM) 10K type strain sequencing project: providing services to taxonomists for standard genome sequencing and annotation.</title>
        <authorList>
            <consortium name="The Broad Institute Genomics Platform"/>
            <consortium name="The Broad Institute Genome Sequencing Center for Infectious Disease"/>
            <person name="Wu L."/>
            <person name="Ma J."/>
        </authorList>
    </citation>
    <scope>NUCLEOTIDE SEQUENCE [LARGE SCALE GENOMIC DNA]</scope>
    <source>
        <strain evidence="2">JCM 3272</strain>
    </source>
</reference>